<evidence type="ECO:0000256" key="1">
    <source>
        <dbReference type="SAM" id="Coils"/>
    </source>
</evidence>
<keyword evidence="1" id="KW-0175">Coiled coil</keyword>
<reference evidence="4" key="1">
    <citation type="journal article" date="2021" name="Curr. Microbiol.">
        <title>Complete genome of nocamycin-producing strain Saccharothrix syringae NRRL B-16468 reveals the biosynthetic potential for secondary metabolites.</title>
        <authorList>
            <person name="Mo X."/>
            <person name="Yang S."/>
        </authorList>
    </citation>
    <scope>NUCLEOTIDE SEQUENCE [LARGE SCALE GENOMIC DNA]</scope>
    <source>
        <strain evidence="4">ATCC 51364 / DSM 43886 / JCM 6844 / KCTC 9398 / NBRC 14523 / NRRL B-16468 / INA 2240</strain>
    </source>
</reference>
<dbReference type="AlphaFoldDB" id="A0A5Q0GRM2"/>
<protein>
    <recommendedName>
        <fullName evidence="2">Band 7 domain-containing protein</fullName>
    </recommendedName>
</protein>
<keyword evidence="4" id="KW-1185">Reference proteome</keyword>
<evidence type="ECO:0000259" key="2">
    <source>
        <dbReference type="Pfam" id="PF01145"/>
    </source>
</evidence>
<dbReference type="InterPro" id="IPR036013">
    <property type="entry name" value="Band_7/SPFH_dom_sf"/>
</dbReference>
<dbReference type="RefSeq" id="WP_051765289.1">
    <property type="nucleotide sequence ID" value="NZ_CP034550.1"/>
</dbReference>
<dbReference type="InterPro" id="IPR001107">
    <property type="entry name" value="Band_7"/>
</dbReference>
<feature type="coiled-coil region" evidence="1">
    <location>
        <begin position="380"/>
        <end position="415"/>
    </location>
</feature>
<dbReference type="SUPFAM" id="SSF117892">
    <property type="entry name" value="Band 7/SPFH domain"/>
    <property type="match status" value="1"/>
</dbReference>
<dbReference type="KEGG" id="ssyi:EKG83_03085"/>
<dbReference type="Proteomes" id="UP000325787">
    <property type="component" value="Chromosome"/>
</dbReference>
<dbReference type="EMBL" id="CP034550">
    <property type="protein sequence ID" value="QFZ16588.1"/>
    <property type="molecule type" value="Genomic_DNA"/>
</dbReference>
<gene>
    <name evidence="3" type="ORF">EKG83_03085</name>
</gene>
<evidence type="ECO:0000313" key="3">
    <source>
        <dbReference type="EMBL" id="QFZ16588.1"/>
    </source>
</evidence>
<dbReference type="Pfam" id="PF01145">
    <property type="entry name" value="Band_7"/>
    <property type="match status" value="1"/>
</dbReference>
<proteinExistence type="predicted"/>
<organism evidence="3 4">
    <name type="scientific">Saccharothrix syringae</name>
    <name type="common">Nocardiopsis syringae</name>
    <dbReference type="NCBI Taxonomy" id="103733"/>
    <lineage>
        <taxon>Bacteria</taxon>
        <taxon>Bacillati</taxon>
        <taxon>Actinomycetota</taxon>
        <taxon>Actinomycetes</taxon>
        <taxon>Pseudonocardiales</taxon>
        <taxon>Pseudonocardiaceae</taxon>
        <taxon>Saccharothrix</taxon>
    </lineage>
</organism>
<evidence type="ECO:0000313" key="4">
    <source>
        <dbReference type="Proteomes" id="UP000325787"/>
    </source>
</evidence>
<feature type="domain" description="Band 7" evidence="2">
    <location>
        <begin position="224"/>
        <end position="406"/>
    </location>
</feature>
<accession>A0A5Q0GRM2</accession>
<sequence>MTVEYALLAVLLVGAFAGWRGLHRVPPHHVGIVTKNIGLRRRPGDDPRVSHLGSRGVQAEVLRADTTTWLAPFAYSVRTVPVVTVPNGTVGVVVARAGRNREPGVPVAEDVECDSYQDGVLFLRGGGVVGRQQRPLVGGSYSINTELFDVLTVDSPEDALEREELTPASLREVEVAVGETGVVVAHHGARPVPGRLGPPVEGHADFQRPWDFLRNGGWMGVQQDTLAEAGRYAINPWFAKVVKVPTRVLVLEWNAEDKSESNLDAALDQVVLEVQGHRVWLDMKQTVEIPPEAAPRLVQRYGADGQDGRESVQRFVDKDLAPRVTGYFRRISAHYRIQQFITEYDAVCNELADEVRQALVPFGVRALATTLEEFRCDDDEINAIRRKIAHQQELAKLEQEKLAELEATLANEEVRTLIGLQRVKVDEARKKLELIKLTTMVELLGAQNVALERMLREWVKANVPQFIGGGDAGTAQALLQAMPFSQAKDMLLAMAGGVQRRLPGAAEEPGQAG</sequence>
<name>A0A5Q0GRM2_SACSY</name>
<dbReference type="OrthoDB" id="501008at2"/>